<proteinExistence type="predicted"/>
<dbReference type="EMBL" id="KL198060">
    <property type="protein sequence ID" value="KDQ11221.1"/>
    <property type="molecule type" value="Genomic_DNA"/>
</dbReference>
<evidence type="ECO:0000313" key="1">
    <source>
        <dbReference type="EMBL" id="KDQ11221.1"/>
    </source>
</evidence>
<name>A0A067MI21_BOTB1</name>
<sequence>MNVREPLEVELTTILARSKDLALEVWADNFLFQYAHTQKMFAILLRMRTTIRALHLSLGSRASVPVPFQGPNSWLSMPILSLQELIVRVGSREHDAQATVALIPEDFGRGNPSVKLLGLKRVLTPLSEFLRLQQVTLNRAEDILDAIEGSPDIEVLSLASIQYRSSNDPPRRRVMCSQLNHLHLAHFPEAAEYAHILESIVAPPNLFTQIEAYVDRYAEDFAAILPDNAESLKNFATAWHLALCTGREHVGGRLGVAH</sequence>
<keyword evidence="2" id="KW-1185">Reference proteome</keyword>
<gene>
    <name evidence="1" type="ORF">BOTBODRAFT_189959</name>
</gene>
<evidence type="ECO:0000313" key="2">
    <source>
        <dbReference type="Proteomes" id="UP000027195"/>
    </source>
</evidence>
<dbReference type="AlphaFoldDB" id="A0A067MI21"/>
<reference evidence="2" key="1">
    <citation type="journal article" date="2014" name="Proc. Natl. Acad. Sci. U.S.A.">
        <title>Extensive sampling of basidiomycete genomes demonstrates inadequacy of the white-rot/brown-rot paradigm for wood decay fungi.</title>
        <authorList>
            <person name="Riley R."/>
            <person name="Salamov A.A."/>
            <person name="Brown D.W."/>
            <person name="Nagy L.G."/>
            <person name="Floudas D."/>
            <person name="Held B.W."/>
            <person name="Levasseur A."/>
            <person name="Lombard V."/>
            <person name="Morin E."/>
            <person name="Otillar R."/>
            <person name="Lindquist E.A."/>
            <person name="Sun H."/>
            <person name="LaButti K.M."/>
            <person name="Schmutz J."/>
            <person name="Jabbour D."/>
            <person name="Luo H."/>
            <person name="Baker S.E."/>
            <person name="Pisabarro A.G."/>
            <person name="Walton J.D."/>
            <person name="Blanchette R.A."/>
            <person name="Henrissat B."/>
            <person name="Martin F."/>
            <person name="Cullen D."/>
            <person name="Hibbett D.S."/>
            <person name="Grigoriev I.V."/>
        </authorList>
    </citation>
    <scope>NUCLEOTIDE SEQUENCE [LARGE SCALE GENOMIC DNA]</scope>
    <source>
        <strain evidence="2">FD-172 SS1</strain>
    </source>
</reference>
<accession>A0A067MI21</accession>
<dbReference type="HOGENOM" id="CLU_1077659_0_0_1"/>
<organism evidence="1 2">
    <name type="scientific">Botryobasidium botryosum (strain FD-172 SS1)</name>
    <dbReference type="NCBI Taxonomy" id="930990"/>
    <lineage>
        <taxon>Eukaryota</taxon>
        <taxon>Fungi</taxon>
        <taxon>Dikarya</taxon>
        <taxon>Basidiomycota</taxon>
        <taxon>Agaricomycotina</taxon>
        <taxon>Agaricomycetes</taxon>
        <taxon>Cantharellales</taxon>
        <taxon>Botryobasidiaceae</taxon>
        <taxon>Botryobasidium</taxon>
    </lineage>
</organism>
<dbReference type="InParanoid" id="A0A067MI21"/>
<dbReference type="Proteomes" id="UP000027195">
    <property type="component" value="Unassembled WGS sequence"/>
</dbReference>
<protein>
    <submittedName>
        <fullName evidence="1">Uncharacterized protein</fullName>
    </submittedName>
</protein>